<dbReference type="Proteomes" id="UP000198976">
    <property type="component" value="Chromosome I"/>
</dbReference>
<organism evidence="1 2">
    <name type="scientific">Schaalia radingae</name>
    <dbReference type="NCBI Taxonomy" id="131110"/>
    <lineage>
        <taxon>Bacteria</taxon>
        <taxon>Bacillati</taxon>
        <taxon>Actinomycetota</taxon>
        <taxon>Actinomycetes</taxon>
        <taxon>Actinomycetales</taxon>
        <taxon>Actinomycetaceae</taxon>
        <taxon>Schaalia</taxon>
    </lineage>
</organism>
<keyword evidence="2" id="KW-1185">Reference proteome</keyword>
<name>A0ABY0V578_9ACTO</name>
<protein>
    <submittedName>
        <fullName evidence="1">Uncharacterized protein</fullName>
    </submittedName>
</protein>
<dbReference type="RefSeq" id="WP_092648136.1">
    <property type="nucleotide sequence ID" value="NZ_LT629792.1"/>
</dbReference>
<dbReference type="EMBL" id="LT629792">
    <property type="protein sequence ID" value="SDT85942.1"/>
    <property type="molecule type" value="Genomic_DNA"/>
</dbReference>
<gene>
    <name evidence="1" type="ORF">SAMN04489714_0197</name>
</gene>
<reference evidence="1 2" key="1">
    <citation type="submission" date="2016-10" db="EMBL/GenBank/DDBJ databases">
        <authorList>
            <person name="Varghese N."/>
            <person name="Submissions S."/>
        </authorList>
    </citation>
    <scope>NUCLEOTIDE SEQUENCE [LARGE SCALE GENOMIC DNA]</scope>
    <source>
        <strain evidence="1 2">DSM 9169</strain>
    </source>
</reference>
<accession>A0ABY0V578</accession>
<evidence type="ECO:0000313" key="1">
    <source>
        <dbReference type="EMBL" id="SDT85942.1"/>
    </source>
</evidence>
<evidence type="ECO:0000313" key="2">
    <source>
        <dbReference type="Proteomes" id="UP000198976"/>
    </source>
</evidence>
<proteinExistence type="predicted"/>
<sequence length="90" mass="10443">MQQLERHNEYIVTFDGQTPDEAGSRYFIAHDYATAKAEGINIAQELNLNPSKIRIFYRITITVNTNTVEVGQDTNYEEVLEQIYNEFKPL</sequence>